<dbReference type="AlphaFoldDB" id="A0A8J9ZDZ5"/>
<feature type="domain" description="Death" evidence="3">
    <location>
        <begin position="564"/>
        <end position="634"/>
    </location>
</feature>
<keyword evidence="1" id="KW-0675">Receptor</keyword>
<organism evidence="5 6">
    <name type="scientific">Branchiostoma lanceolatum</name>
    <name type="common">Common lancelet</name>
    <name type="synonym">Amphioxus lanceolatum</name>
    <dbReference type="NCBI Taxonomy" id="7740"/>
    <lineage>
        <taxon>Eukaryota</taxon>
        <taxon>Metazoa</taxon>
        <taxon>Chordata</taxon>
        <taxon>Cephalochordata</taxon>
        <taxon>Leptocardii</taxon>
        <taxon>Amphioxiformes</taxon>
        <taxon>Branchiostomatidae</taxon>
        <taxon>Branchiostoma</taxon>
    </lineage>
</organism>
<keyword evidence="1" id="KW-0217">Developmental protein</keyword>
<dbReference type="PANTHER" id="PTHR12582">
    <property type="entry name" value="NETRIN RECEPTOR UNC5"/>
    <property type="match status" value="1"/>
</dbReference>
<dbReference type="InterPro" id="IPR003961">
    <property type="entry name" value="FN3_dom"/>
</dbReference>
<dbReference type="PROSITE" id="PS50017">
    <property type="entry name" value="DEATH_DOMAIN"/>
    <property type="match status" value="1"/>
</dbReference>
<comment type="similarity">
    <text evidence="1">Belongs to the unc-5 family.</text>
</comment>
<dbReference type="PANTHER" id="PTHR12582:SF41">
    <property type="entry name" value="UNC5C-LIKE PROTEIN"/>
    <property type="match status" value="1"/>
</dbReference>
<dbReference type="Pfam" id="PF00531">
    <property type="entry name" value="Death"/>
    <property type="match status" value="1"/>
</dbReference>
<feature type="domain" description="Fibronectin type-III" evidence="4">
    <location>
        <begin position="634"/>
        <end position="728"/>
    </location>
</feature>
<evidence type="ECO:0000259" key="3">
    <source>
        <dbReference type="PROSITE" id="PS50017"/>
    </source>
</evidence>
<protein>
    <recommendedName>
        <fullName evidence="1">Netrin receptor UNC5</fullName>
    </recommendedName>
</protein>
<proteinExistence type="inferred from homology"/>
<evidence type="ECO:0000313" key="5">
    <source>
        <dbReference type="EMBL" id="CAH1252837.1"/>
    </source>
</evidence>
<dbReference type="Proteomes" id="UP000838412">
    <property type="component" value="Chromosome 2"/>
</dbReference>
<comment type="function">
    <text evidence="1">Receptor for netrin required for axon guidance. Mediates axon repulsion of neuronal growth cones in the developing nervous system upon ligand binding.</text>
</comment>
<dbReference type="SUPFAM" id="SSF47986">
    <property type="entry name" value="DEATH domain"/>
    <property type="match status" value="1"/>
</dbReference>
<feature type="compositionally biased region" description="Acidic residues" evidence="2">
    <location>
        <begin position="10"/>
        <end position="32"/>
    </location>
</feature>
<dbReference type="InterPro" id="IPR000488">
    <property type="entry name" value="Death_dom"/>
</dbReference>
<dbReference type="Gene3D" id="2.60.40.10">
    <property type="entry name" value="Immunoglobulins"/>
    <property type="match status" value="1"/>
</dbReference>
<dbReference type="Pfam" id="PF00041">
    <property type="entry name" value="fn3"/>
    <property type="match status" value="1"/>
</dbReference>
<keyword evidence="1" id="KW-0393">Immunoglobulin domain</keyword>
<evidence type="ECO:0000313" key="6">
    <source>
        <dbReference type="Proteomes" id="UP000838412"/>
    </source>
</evidence>
<feature type="region of interest" description="Disordered" evidence="2">
    <location>
        <begin position="1"/>
        <end position="32"/>
    </location>
</feature>
<evidence type="ECO:0000259" key="4">
    <source>
        <dbReference type="PROSITE" id="PS50853"/>
    </source>
</evidence>
<name>A0A8J9ZDZ5_BRALA</name>
<dbReference type="Gene3D" id="1.10.533.10">
    <property type="entry name" value="Death Domain, Fas"/>
    <property type="match status" value="1"/>
</dbReference>
<dbReference type="CDD" id="cd00063">
    <property type="entry name" value="FN3"/>
    <property type="match status" value="1"/>
</dbReference>
<dbReference type="EMBL" id="OV696687">
    <property type="protein sequence ID" value="CAH1252837.1"/>
    <property type="molecule type" value="Genomic_DNA"/>
</dbReference>
<dbReference type="PROSITE" id="PS50853">
    <property type="entry name" value="FN3"/>
    <property type="match status" value="1"/>
</dbReference>
<sequence length="736" mass="84145">MAEANPDLELNPDADENLDPEENPDPEDDSEYETIPEVKESHFVLGPMTLRTSLDKLKRTVFVVMDRDLTENDESGQVIIGKDCSVRVYLYPKSSSALPRRSHRVKDEYICQENLLYDMALTPTVVLGLESYTSKNKTPKLALALPSDENVVRQEDYIFKAYNRSNAAAVTVMEKVLREGPFRDMKQVDVFISPDQEIPSGLALINVFSSHVCLVNRHSRRKPETRYPRFYKSKKRRSTIPCAYIATRPLPLVVTYEELTHFDPLEAGLRFEVGNKMHFLRCDHESALEVIQHFEFHKYGENWPPLYINGDGIDFDNDSLPPTESEGSNDTVQSGDIPIFLDCQSPITRIGSRSKEEGHIYQNEFITRRCEEDPKEGFMANIGVFGGKPTVGGDWLLQVFICPLRKSQEEIMKDFARQQQEVVCTLRAFQVVRDLSVSVDLREGWNHDGDKMMEVSKEELHGALKGSSQFLHDICLQHEDTSQTQFRGSIVIRQGMEKTLTLRILTDYEQNPESFLRDDPDQESACGGVPAEETPEDARCCSWPLAYSQTRRMCELLDVECIYGNDWRLFAEKIGLDCQTLPVIASRRVGSPTEHVMTLWRQGHTDRPYDKQALVEILQEMGRPDVIQDLQLIAPFLKSFIVMTVTDNSIQVGWEPGSPDLTHCNLYINRTARMDVLLRQKYTVKIEEKFFTFRDLQPGTQYTICVEPLVQLVRGKQSSIGQRTRPKDHVAIPTEN</sequence>
<comment type="subcellular location">
    <subcellularLocation>
        <location evidence="1">Cell membrane</location>
        <topology evidence="1">Single-pass type I membrane protein</topology>
    </subcellularLocation>
</comment>
<dbReference type="CDD" id="cd08312">
    <property type="entry name" value="Death_MyD88"/>
    <property type="match status" value="1"/>
</dbReference>
<keyword evidence="6" id="KW-1185">Reference proteome</keyword>
<accession>A0A8J9ZDZ5</accession>
<dbReference type="InterPro" id="IPR037936">
    <property type="entry name" value="UNC5A-D"/>
</dbReference>
<dbReference type="InterPro" id="IPR011029">
    <property type="entry name" value="DEATH-like_dom_sf"/>
</dbReference>
<evidence type="ECO:0000256" key="1">
    <source>
        <dbReference type="RuleBase" id="RU367033"/>
    </source>
</evidence>
<dbReference type="InterPro" id="IPR036116">
    <property type="entry name" value="FN3_sf"/>
</dbReference>
<reference evidence="5" key="1">
    <citation type="submission" date="2022-01" db="EMBL/GenBank/DDBJ databases">
        <authorList>
            <person name="Braso-Vives M."/>
        </authorList>
    </citation>
    <scope>NUCLEOTIDE SEQUENCE</scope>
</reference>
<dbReference type="GO" id="GO:0005042">
    <property type="term" value="F:netrin receptor activity"/>
    <property type="evidence" value="ECO:0007669"/>
    <property type="project" value="UniProtKB-UniRule"/>
</dbReference>
<dbReference type="OrthoDB" id="6160824at2759"/>
<gene>
    <name evidence="5" type="primary">Hypp1024</name>
    <name evidence="5" type="ORF">BLAG_LOCUS12815</name>
</gene>
<dbReference type="InterPro" id="IPR013783">
    <property type="entry name" value="Ig-like_fold"/>
</dbReference>
<dbReference type="SUPFAM" id="SSF49265">
    <property type="entry name" value="Fibronectin type III"/>
    <property type="match status" value="1"/>
</dbReference>
<evidence type="ECO:0000256" key="2">
    <source>
        <dbReference type="SAM" id="MobiDB-lite"/>
    </source>
</evidence>
<dbReference type="GO" id="GO:0005886">
    <property type="term" value="C:plasma membrane"/>
    <property type="evidence" value="ECO:0007669"/>
    <property type="project" value="UniProtKB-SubCell"/>
</dbReference>
<dbReference type="InterPro" id="IPR034249">
    <property type="entry name" value="MyD88_Death"/>
</dbReference>